<dbReference type="Proteomes" id="UP001193734">
    <property type="component" value="Unassembled WGS sequence"/>
</dbReference>
<evidence type="ECO:0000313" key="2">
    <source>
        <dbReference type="Proteomes" id="UP001193734"/>
    </source>
</evidence>
<accession>A0ABX2AT62</accession>
<proteinExistence type="predicted"/>
<name>A0ABX2AT62_9BACT</name>
<comment type="caution">
    <text evidence="1">The sequence shown here is derived from an EMBL/GenBank/DDBJ whole genome shotgun (WGS) entry which is preliminary data.</text>
</comment>
<evidence type="ECO:0000313" key="1">
    <source>
        <dbReference type="EMBL" id="NPE12858.1"/>
    </source>
</evidence>
<protein>
    <submittedName>
        <fullName evidence="1">Nucleotidyltransferase family protein</fullName>
    </submittedName>
</protein>
<dbReference type="EMBL" id="JABKKE010000001">
    <property type="protein sequence ID" value="NPE12858.1"/>
    <property type="molecule type" value="Genomic_DNA"/>
</dbReference>
<dbReference type="GeneID" id="82156266"/>
<organism evidence="1 2">
    <name type="scientific">Xylanibacter rodentium</name>
    <dbReference type="NCBI Taxonomy" id="2736289"/>
    <lineage>
        <taxon>Bacteria</taxon>
        <taxon>Pseudomonadati</taxon>
        <taxon>Bacteroidota</taxon>
        <taxon>Bacteroidia</taxon>
        <taxon>Bacteroidales</taxon>
        <taxon>Prevotellaceae</taxon>
        <taxon>Xylanibacter</taxon>
    </lineage>
</organism>
<sequence>MNIIQRNFFTLLRSGAFGSKGHIEPMSAWKWNRLYQLSLMHGVTAIVYDGISNHDDDFFMQMPNWQLANWQRATEETELNNRRIDDVTVRLIEELDRGQMRPILLKGQSAATLYDNPLHRTPGNIDIFFPYTTQARKADEWAEKNGSAPTNPSRHIMQYTWNGIEIEHHHCMQQLTNKALNARLQAITEKEIRESKPAYITIYDTRVEVLPPTLSLLHALIRITRYILNEGICMKQLIDLGIYLRKAGDKVDFVKLQTWIKKLGMQNIARLISGIMVTLFGFEEDELQFASGKPDADINSIINEMFHITDNHADSWYFTQGKNIFVRTSDSNAMIWQIKHSAKYFRYYPSETVTNFFTTFAHSISHIEE</sequence>
<keyword evidence="2" id="KW-1185">Reference proteome</keyword>
<reference evidence="1 2" key="1">
    <citation type="submission" date="2020-05" db="EMBL/GenBank/DDBJ databases">
        <title>Distinct polysaccharide utilization as determinants for interspecies competition between intestinal Prevotella spp.</title>
        <authorList>
            <person name="Galvez E.J.C."/>
            <person name="Iljazovic A."/>
            <person name="Strowig T."/>
        </authorList>
    </citation>
    <scope>NUCLEOTIDE SEQUENCE [LARGE SCALE GENOMIC DNA]</scope>
    <source>
        <strain evidence="1 2">PROD</strain>
    </source>
</reference>
<dbReference type="Pfam" id="PF14907">
    <property type="entry name" value="NTP_transf_5"/>
    <property type="match status" value="1"/>
</dbReference>
<dbReference type="RefSeq" id="WP_172173549.1">
    <property type="nucleotide sequence ID" value="NZ_CASGIA010000011.1"/>
</dbReference>
<gene>
    <name evidence="1" type="ORF">HPS55_00660</name>
</gene>
<dbReference type="InterPro" id="IPR039498">
    <property type="entry name" value="NTP_transf_5"/>
</dbReference>